<dbReference type="EMBL" id="BART01024830">
    <property type="protein sequence ID" value="GAG93436.1"/>
    <property type="molecule type" value="Genomic_DNA"/>
</dbReference>
<protein>
    <submittedName>
        <fullName evidence="1">Uncharacterized protein</fullName>
    </submittedName>
</protein>
<gene>
    <name evidence="1" type="ORF">S01H4_44728</name>
</gene>
<comment type="caution">
    <text evidence="1">The sequence shown here is derived from an EMBL/GenBank/DDBJ whole genome shotgun (WGS) entry which is preliminary data.</text>
</comment>
<reference evidence="1" key="1">
    <citation type="journal article" date="2014" name="Front. Microbiol.">
        <title>High frequency of phylogenetically diverse reductive dehalogenase-homologous genes in deep subseafloor sedimentary metagenomes.</title>
        <authorList>
            <person name="Kawai M."/>
            <person name="Futagami T."/>
            <person name="Toyoda A."/>
            <person name="Takaki Y."/>
            <person name="Nishi S."/>
            <person name="Hori S."/>
            <person name="Arai W."/>
            <person name="Tsubouchi T."/>
            <person name="Morono Y."/>
            <person name="Uchiyama I."/>
            <person name="Ito T."/>
            <person name="Fujiyama A."/>
            <person name="Inagaki F."/>
            <person name="Takami H."/>
        </authorList>
    </citation>
    <scope>NUCLEOTIDE SEQUENCE</scope>
    <source>
        <strain evidence="1">Expedition CK06-06</strain>
    </source>
</reference>
<evidence type="ECO:0000313" key="1">
    <source>
        <dbReference type="EMBL" id="GAG93436.1"/>
    </source>
</evidence>
<dbReference type="AlphaFoldDB" id="X1DAJ0"/>
<sequence length="139" mass="15930">MARIKLGPLITDISGSIGMATIQRNRFGHTLRLKPLPKKSSTSAQYNVRLYIITIQKAWQALDDDQRLQWTRFIAFSGQTIRKDKSVLTSGYNLYLTYQLYHLLNGQELYTTIQYAPLPDMPVFEELSYADSVLYAGFS</sequence>
<name>X1DAJ0_9ZZZZ</name>
<accession>X1DAJ0</accession>
<organism evidence="1">
    <name type="scientific">marine sediment metagenome</name>
    <dbReference type="NCBI Taxonomy" id="412755"/>
    <lineage>
        <taxon>unclassified sequences</taxon>
        <taxon>metagenomes</taxon>
        <taxon>ecological metagenomes</taxon>
    </lineage>
</organism>
<feature type="non-terminal residue" evidence="1">
    <location>
        <position position="139"/>
    </location>
</feature>
<proteinExistence type="predicted"/>